<dbReference type="AlphaFoldDB" id="A0A0E9PDG4"/>
<sequence>MCGVEYTHAMKKHGNVGLGITFNLIEYELCDLSDFSVNVTAINVMSLVSLYFVVNTVNGVYVVVKLVLVQFSGFTL</sequence>
<name>A0A0E9PDG4_ANGAN</name>
<organism evidence="1">
    <name type="scientific">Anguilla anguilla</name>
    <name type="common">European freshwater eel</name>
    <name type="synonym">Muraena anguilla</name>
    <dbReference type="NCBI Taxonomy" id="7936"/>
    <lineage>
        <taxon>Eukaryota</taxon>
        <taxon>Metazoa</taxon>
        <taxon>Chordata</taxon>
        <taxon>Craniata</taxon>
        <taxon>Vertebrata</taxon>
        <taxon>Euteleostomi</taxon>
        <taxon>Actinopterygii</taxon>
        <taxon>Neopterygii</taxon>
        <taxon>Teleostei</taxon>
        <taxon>Anguilliformes</taxon>
        <taxon>Anguillidae</taxon>
        <taxon>Anguilla</taxon>
    </lineage>
</organism>
<proteinExistence type="predicted"/>
<evidence type="ECO:0000313" key="1">
    <source>
        <dbReference type="EMBL" id="JAH02691.1"/>
    </source>
</evidence>
<accession>A0A0E9PDG4</accession>
<reference evidence="1" key="2">
    <citation type="journal article" date="2015" name="Fish Shellfish Immunol.">
        <title>Early steps in the European eel (Anguilla anguilla)-Vibrio vulnificus interaction in the gills: Role of the RtxA13 toxin.</title>
        <authorList>
            <person name="Callol A."/>
            <person name="Pajuelo D."/>
            <person name="Ebbesson L."/>
            <person name="Teles M."/>
            <person name="MacKenzie S."/>
            <person name="Amaro C."/>
        </authorList>
    </citation>
    <scope>NUCLEOTIDE SEQUENCE</scope>
</reference>
<reference evidence="1" key="1">
    <citation type="submission" date="2014-11" db="EMBL/GenBank/DDBJ databases">
        <authorList>
            <person name="Amaro Gonzalez C."/>
        </authorList>
    </citation>
    <scope>NUCLEOTIDE SEQUENCE</scope>
</reference>
<dbReference type="EMBL" id="GBXM01105886">
    <property type="protein sequence ID" value="JAH02691.1"/>
    <property type="molecule type" value="Transcribed_RNA"/>
</dbReference>
<protein>
    <submittedName>
        <fullName evidence="1">Uncharacterized protein</fullName>
    </submittedName>
</protein>